<keyword evidence="9" id="KW-0328">Glycosyltransferase</keyword>
<organism evidence="9 10">
    <name type="scientific">Schizopora paradoxa</name>
    <dbReference type="NCBI Taxonomy" id="27342"/>
    <lineage>
        <taxon>Eukaryota</taxon>
        <taxon>Fungi</taxon>
        <taxon>Dikarya</taxon>
        <taxon>Basidiomycota</taxon>
        <taxon>Agaricomycotina</taxon>
        <taxon>Agaricomycetes</taxon>
        <taxon>Hymenochaetales</taxon>
        <taxon>Schizoporaceae</taxon>
        <taxon>Schizopora</taxon>
    </lineage>
</organism>
<proteinExistence type="inferred from homology"/>
<comment type="similarity">
    <text evidence="3">Belongs to the PIGC family.</text>
</comment>
<protein>
    <submittedName>
        <fullName evidence="9">Phosphatidylinositol N-acetylglucosaminyltransferase</fullName>
    </submittedName>
</protein>
<dbReference type="Pfam" id="PF06432">
    <property type="entry name" value="GPI2"/>
    <property type="match status" value="1"/>
</dbReference>
<keyword evidence="10" id="KW-1185">Reference proteome</keyword>
<evidence type="ECO:0000313" key="9">
    <source>
        <dbReference type="EMBL" id="KLO20275.1"/>
    </source>
</evidence>
<name>A0A0H2S7P1_9AGAM</name>
<feature type="transmembrane region" description="Helical" evidence="8">
    <location>
        <begin position="40"/>
        <end position="64"/>
    </location>
</feature>
<evidence type="ECO:0000256" key="3">
    <source>
        <dbReference type="ARBA" id="ARBA00008321"/>
    </source>
</evidence>
<dbReference type="GO" id="GO:0006506">
    <property type="term" value="P:GPI anchor biosynthetic process"/>
    <property type="evidence" value="ECO:0007669"/>
    <property type="project" value="UniProtKB-UniPathway"/>
</dbReference>
<keyword evidence="6 8" id="KW-1133">Transmembrane helix</keyword>
<keyword evidence="4" id="KW-0337">GPI-anchor biosynthesis</keyword>
<gene>
    <name evidence="9" type="ORF">SCHPADRAFT_898299</name>
</gene>
<dbReference type="GO" id="GO:0000506">
    <property type="term" value="C:glycosylphosphatidylinositol-N-acetylglucosaminyltransferase (GPI-GnT) complex"/>
    <property type="evidence" value="ECO:0007669"/>
    <property type="project" value="TreeGrafter"/>
</dbReference>
<feature type="transmembrane region" description="Helical" evidence="8">
    <location>
        <begin position="197"/>
        <end position="216"/>
    </location>
</feature>
<evidence type="ECO:0000256" key="7">
    <source>
        <dbReference type="ARBA" id="ARBA00023136"/>
    </source>
</evidence>
<evidence type="ECO:0000256" key="6">
    <source>
        <dbReference type="ARBA" id="ARBA00022989"/>
    </source>
</evidence>
<dbReference type="AlphaFoldDB" id="A0A0H2S7P1"/>
<evidence type="ECO:0000256" key="1">
    <source>
        <dbReference type="ARBA" id="ARBA00004141"/>
    </source>
</evidence>
<feature type="transmembrane region" description="Helical" evidence="8">
    <location>
        <begin position="113"/>
        <end position="131"/>
    </location>
</feature>
<sequence>MSTETWERVLWKQQPFPDNYIPDSFLSALKKNANFRPYSYWPLSLASCAVTQHISILFIFLVTFVHIYDASWDPRILVWLSIGMFIVGYLVWEILEIYIFGTRLGDFTSLANALKSSVLVFLSLLALSPVLRTLTASTSSDSIWALTSCLLGLNVLLGDYTPPRDPKRIRERLTSVLSMNAAMSGSVVLASRLQDDISVFALMLFSIQMFALFPILRTRILLTPPATRILLTITLTGLSVYLTCKVSTIVTCILICILVFVTFAAPAMLVWSQKYKNELRGPWDVAVPQVR</sequence>
<dbReference type="PIRSF" id="PIRSF016104">
    <property type="entry name" value="GPI2"/>
    <property type="match status" value="1"/>
</dbReference>
<keyword evidence="5 8" id="KW-0812">Transmembrane</keyword>
<feature type="transmembrane region" description="Helical" evidence="8">
    <location>
        <begin position="225"/>
        <end position="242"/>
    </location>
</feature>
<accession>A0A0H2S7P1</accession>
<evidence type="ECO:0000256" key="4">
    <source>
        <dbReference type="ARBA" id="ARBA00022502"/>
    </source>
</evidence>
<dbReference type="FunCoup" id="A0A0H2S7P1">
    <property type="interactions" value="287"/>
</dbReference>
<dbReference type="STRING" id="27342.A0A0H2S7P1"/>
<dbReference type="OrthoDB" id="196709at2759"/>
<evidence type="ECO:0000256" key="8">
    <source>
        <dbReference type="SAM" id="Phobius"/>
    </source>
</evidence>
<evidence type="ECO:0000256" key="2">
    <source>
        <dbReference type="ARBA" id="ARBA00004687"/>
    </source>
</evidence>
<dbReference type="InParanoid" id="A0A0H2S7P1"/>
<dbReference type="GO" id="GO:0016757">
    <property type="term" value="F:glycosyltransferase activity"/>
    <property type="evidence" value="ECO:0007669"/>
    <property type="project" value="UniProtKB-KW"/>
</dbReference>
<keyword evidence="7 8" id="KW-0472">Membrane</keyword>
<dbReference type="UniPathway" id="UPA00196"/>
<feature type="transmembrane region" description="Helical" evidence="8">
    <location>
        <begin position="248"/>
        <end position="271"/>
    </location>
</feature>
<dbReference type="InterPro" id="IPR009450">
    <property type="entry name" value="Plno_GlcNAc_GPI2"/>
</dbReference>
<comment type="pathway">
    <text evidence="2">Glycolipid biosynthesis; glycosylphosphatidylinositol-anchor biosynthesis.</text>
</comment>
<reference evidence="9 10" key="1">
    <citation type="submission" date="2015-04" db="EMBL/GenBank/DDBJ databases">
        <title>Complete genome sequence of Schizopora paradoxa KUC8140, a cosmopolitan wood degrader in East Asia.</title>
        <authorList>
            <consortium name="DOE Joint Genome Institute"/>
            <person name="Min B."/>
            <person name="Park H."/>
            <person name="Jang Y."/>
            <person name="Kim J.-J."/>
            <person name="Kim K.H."/>
            <person name="Pangilinan J."/>
            <person name="Lipzen A."/>
            <person name="Riley R."/>
            <person name="Grigoriev I.V."/>
            <person name="Spatafora J.W."/>
            <person name="Choi I.-G."/>
        </authorList>
    </citation>
    <scope>NUCLEOTIDE SEQUENCE [LARGE SCALE GENOMIC DNA]</scope>
    <source>
        <strain evidence="9 10">KUC8140</strain>
    </source>
</reference>
<dbReference type="Proteomes" id="UP000053477">
    <property type="component" value="Unassembled WGS sequence"/>
</dbReference>
<feature type="transmembrane region" description="Helical" evidence="8">
    <location>
        <begin position="76"/>
        <end position="101"/>
    </location>
</feature>
<comment type="subcellular location">
    <subcellularLocation>
        <location evidence="1">Membrane</location>
        <topology evidence="1">Multi-pass membrane protein</topology>
    </subcellularLocation>
</comment>
<dbReference type="PANTHER" id="PTHR12982:SF0">
    <property type="entry name" value="PHOSPHATIDYLINOSITOL N-ACETYLGLUCOSAMINYLTRANSFERASE SUBUNIT C"/>
    <property type="match status" value="1"/>
</dbReference>
<dbReference type="EMBL" id="KQ085883">
    <property type="protein sequence ID" value="KLO20275.1"/>
    <property type="molecule type" value="Genomic_DNA"/>
</dbReference>
<keyword evidence="9" id="KW-0808">Transferase</keyword>
<evidence type="ECO:0000313" key="10">
    <source>
        <dbReference type="Proteomes" id="UP000053477"/>
    </source>
</evidence>
<dbReference type="PANTHER" id="PTHR12982">
    <property type="entry name" value="PHOSPHATIDYLINOSITOL GLYCAN, CLASS C"/>
    <property type="match status" value="1"/>
</dbReference>
<evidence type="ECO:0000256" key="5">
    <source>
        <dbReference type="ARBA" id="ARBA00022692"/>
    </source>
</evidence>